<dbReference type="Proteomes" id="UP001165367">
    <property type="component" value="Unassembled WGS sequence"/>
</dbReference>
<comment type="caution">
    <text evidence="6">The sequence shown here is derived from an EMBL/GenBank/DDBJ whole genome shotgun (WGS) entry which is preliminary data.</text>
</comment>
<sequence length="345" mass="38392">MSKALVISGGGSKGAFAVGVIKYLRKNYPNSSFDMFVGTSTGSLIAPLAALNMIDELEELYTTQNTTDIVQKFNIGDRLSENSIMGVDPLWELVKKHYSDDFYSKLQQSGKQVFLATTCLQTSELVIYSNQDQAPSDNYAVRKVETPLQFRKAVLASACQPVFMPPVKVNKEINGAPDQFYQYVDGGVREYAGIEMAIQNGAKEIVAILLSAEKTEVETKEYKDIYSVLEKTISIFTEDVGKNDMVIPMQYNEALKYIESVKRKMKRAGISKEDIDEYFTTSRTPNPFQDKLPLNIHVIRPDHPLGGGPGGLDFIPADMTVMLNTGEEIIEQYIAKLETEGSTWA</sequence>
<evidence type="ECO:0000256" key="3">
    <source>
        <dbReference type="ARBA" id="ARBA00023098"/>
    </source>
</evidence>
<keyword evidence="7" id="KW-1185">Reference proteome</keyword>
<feature type="short sequence motif" description="GXSXG" evidence="4">
    <location>
        <begin position="38"/>
        <end position="42"/>
    </location>
</feature>
<dbReference type="Gene3D" id="3.40.1090.10">
    <property type="entry name" value="Cytosolic phospholipase A2 catalytic domain"/>
    <property type="match status" value="1"/>
</dbReference>
<feature type="short sequence motif" description="DGA/G" evidence="4">
    <location>
        <begin position="185"/>
        <end position="187"/>
    </location>
</feature>
<keyword evidence="3 4" id="KW-0443">Lipid metabolism</keyword>
<protein>
    <submittedName>
        <fullName evidence="6">Patatin-like phospholipase family protein</fullName>
    </submittedName>
</protein>
<accession>A0ABS9KW69</accession>
<reference evidence="6" key="1">
    <citation type="submission" date="2022-01" db="EMBL/GenBank/DDBJ databases">
        <authorList>
            <person name="Jo J.-H."/>
            <person name="Im W.-T."/>
        </authorList>
    </citation>
    <scope>NUCLEOTIDE SEQUENCE</scope>
    <source>
        <strain evidence="6">NA20</strain>
    </source>
</reference>
<evidence type="ECO:0000256" key="1">
    <source>
        <dbReference type="ARBA" id="ARBA00022801"/>
    </source>
</evidence>
<organism evidence="6 7">
    <name type="scientific">Terrimonas ginsenosidimutans</name>
    <dbReference type="NCBI Taxonomy" id="2908004"/>
    <lineage>
        <taxon>Bacteria</taxon>
        <taxon>Pseudomonadati</taxon>
        <taxon>Bacteroidota</taxon>
        <taxon>Chitinophagia</taxon>
        <taxon>Chitinophagales</taxon>
        <taxon>Chitinophagaceae</taxon>
        <taxon>Terrimonas</taxon>
    </lineage>
</organism>
<dbReference type="PANTHER" id="PTHR14226:SF57">
    <property type="entry name" value="BLR7027 PROTEIN"/>
    <property type="match status" value="1"/>
</dbReference>
<dbReference type="PROSITE" id="PS51635">
    <property type="entry name" value="PNPLA"/>
    <property type="match status" value="1"/>
</dbReference>
<evidence type="ECO:0000313" key="6">
    <source>
        <dbReference type="EMBL" id="MCG2616528.1"/>
    </source>
</evidence>
<proteinExistence type="predicted"/>
<keyword evidence="2 4" id="KW-0442">Lipid degradation</keyword>
<name>A0ABS9KW69_9BACT</name>
<gene>
    <name evidence="6" type="ORF">LZZ85_19665</name>
</gene>
<evidence type="ECO:0000256" key="4">
    <source>
        <dbReference type="PROSITE-ProRule" id="PRU01161"/>
    </source>
</evidence>
<dbReference type="InterPro" id="IPR002641">
    <property type="entry name" value="PNPLA_dom"/>
</dbReference>
<feature type="short sequence motif" description="GXGXXG" evidence="4">
    <location>
        <begin position="9"/>
        <end position="14"/>
    </location>
</feature>
<dbReference type="InterPro" id="IPR050301">
    <property type="entry name" value="NTE"/>
</dbReference>
<evidence type="ECO:0000259" key="5">
    <source>
        <dbReference type="PROSITE" id="PS51635"/>
    </source>
</evidence>
<feature type="active site" description="Proton acceptor" evidence="4">
    <location>
        <position position="185"/>
    </location>
</feature>
<dbReference type="PANTHER" id="PTHR14226">
    <property type="entry name" value="NEUROPATHY TARGET ESTERASE/SWISS CHEESE D.MELANOGASTER"/>
    <property type="match status" value="1"/>
</dbReference>
<dbReference type="SUPFAM" id="SSF52151">
    <property type="entry name" value="FabD/lysophospholipase-like"/>
    <property type="match status" value="1"/>
</dbReference>
<feature type="active site" description="Nucleophile" evidence="4">
    <location>
        <position position="40"/>
    </location>
</feature>
<evidence type="ECO:0000256" key="2">
    <source>
        <dbReference type="ARBA" id="ARBA00022963"/>
    </source>
</evidence>
<dbReference type="InterPro" id="IPR016035">
    <property type="entry name" value="Acyl_Trfase/lysoPLipase"/>
</dbReference>
<keyword evidence="1 4" id="KW-0378">Hydrolase</keyword>
<feature type="domain" description="PNPLA" evidence="5">
    <location>
        <begin position="5"/>
        <end position="198"/>
    </location>
</feature>
<dbReference type="Pfam" id="PF01734">
    <property type="entry name" value="Patatin"/>
    <property type="match status" value="1"/>
</dbReference>
<evidence type="ECO:0000313" key="7">
    <source>
        <dbReference type="Proteomes" id="UP001165367"/>
    </source>
</evidence>
<dbReference type="EMBL" id="JAKLTR010000013">
    <property type="protein sequence ID" value="MCG2616528.1"/>
    <property type="molecule type" value="Genomic_DNA"/>
</dbReference>
<dbReference type="RefSeq" id="WP_237875064.1">
    <property type="nucleotide sequence ID" value="NZ_JAKLTR010000013.1"/>
</dbReference>